<dbReference type="Gene3D" id="3.90.79.10">
    <property type="entry name" value="Nucleoside Triphosphate Pyrophosphohydrolase"/>
    <property type="match status" value="1"/>
</dbReference>
<dbReference type="Proteomes" id="UP000316747">
    <property type="component" value="Unassembled WGS sequence"/>
</dbReference>
<dbReference type="InterPro" id="IPR011257">
    <property type="entry name" value="DNA_glycosylase"/>
</dbReference>
<dbReference type="GO" id="GO:0003824">
    <property type="term" value="F:catalytic activity"/>
    <property type="evidence" value="ECO:0007669"/>
    <property type="project" value="InterPro"/>
</dbReference>
<comment type="caution">
    <text evidence="1">The sequence shown here is derived from an EMBL/GenBank/DDBJ whole genome shotgun (WGS) entry which is preliminary data.</text>
</comment>
<dbReference type="AlphaFoldDB" id="A0A543I0W1"/>
<proteinExistence type="predicted"/>
<dbReference type="InterPro" id="IPR017658">
    <property type="entry name" value="HhH-GPD_base_excis"/>
</dbReference>
<sequence>MRDAAERELREETGYVAEQLTLVGRTWLAGYATHLRHAVLATGCRLALDQRLDEDEFCEVVTMPMAGFLVHLRDGDLTDADVAWMCLDRLHPWTPHPVGQDGCMALHLATTDDGNTLLERDPLALLLGMQLDQQIPMEKAFTSPSVLAQRLGVPPGGRLDAAAIAALPPETLLEHFRTPPALHRFPGSMATRTQQLCQALVDDWGGDAANVWSGVDSGAELVRRIGSLPGFGDQKAKIFAALLAKQFGVTPDGWEAATGDYGKPGHRSIADVVDDASRVKVREFKKAKKAEAKATAQA</sequence>
<dbReference type="SUPFAM" id="SSF55811">
    <property type="entry name" value="Nudix"/>
    <property type="match status" value="1"/>
</dbReference>
<accession>A0A543I0W1</accession>
<keyword evidence="2" id="KW-1185">Reference proteome</keyword>
<dbReference type="OrthoDB" id="1492580at2"/>
<dbReference type="SUPFAM" id="SSF48150">
    <property type="entry name" value="DNA-glycosylase"/>
    <property type="match status" value="1"/>
</dbReference>
<organism evidence="1 2">
    <name type="scientific">Humibacillus xanthopallidus</name>
    <dbReference type="NCBI Taxonomy" id="412689"/>
    <lineage>
        <taxon>Bacteria</taxon>
        <taxon>Bacillati</taxon>
        <taxon>Actinomycetota</taxon>
        <taxon>Actinomycetes</taxon>
        <taxon>Micrococcales</taxon>
        <taxon>Intrasporangiaceae</taxon>
        <taxon>Humibacillus</taxon>
    </lineage>
</organism>
<name>A0A543I0W1_9MICO</name>
<evidence type="ECO:0000313" key="1">
    <source>
        <dbReference type="EMBL" id="TQM64155.1"/>
    </source>
</evidence>
<dbReference type="CDD" id="cd03424">
    <property type="entry name" value="NUDIX_ADPRase_Nudt5_UGPPase_Nudt14"/>
    <property type="match status" value="1"/>
</dbReference>
<dbReference type="GO" id="GO:0006281">
    <property type="term" value="P:DNA repair"/>
    <property type="evidence" value="ECO:0007669"/>
    <property type="project" value="InterPro"/>
</dbReference>
<dbReference type="EMBL" id="VFPM01000001">
    <property type="protein sequence ID" value="TQM64155.1"/>
    <property type="molecule type" value="Genomic_DNA"/>
</dbReference>
<protein>
    <submittedName>
        <fullName evidence="1">Putative HhH-GPD family protein</fullName>
    </submittedName>
</protein>
<dbReference type="InterPro" id="IPR015797">
    <property type="entry name" value="NUDIX_hydrolase-like_dom_sf"/>
</dbReference>
<dbReference type="NCBIfam" id="TIGR03252">
    <property type="entry name" value="HhH-GPD-type base excision DNA repair protein"/>
    <property type="match status" value="1"/>
</dbReference>
<reference evidence="1 2" key="1">
    <citation type="submission" date="2019-06" db="EMBL/GenBank/DDBJ databases">
        <title>Genome sequencing of plant associated microbes to promote plant fitness in Sorghum bicolor and Oryza sativa.</title>
        <authorList>
            <person name="Coleman-Derr D."/>
        </authorList>
    </citation>
    <scope>NUCLEOTIDE SEQUENCE [LARGE SCALE GENOMIC DNA]</scope>
    <source>
        <strain evidence="1 2">KV-663</strain>
    </source>
</reference>
<gene>
    <name evidence="1" type="ORF">FBY41_0515</name>
</gene>
<evidence type="ECO:0000313" key="2">
    <source>
        <dbReference type="Proteomes" id="UP000316747"/>
    </source>
</evidence>